<gene>
    <name evidence="1" type="ORF">AS203_05935</name>
</gene>
<organism evidence="1 2">
    <name type="scientific">Hoylesella enoeca</name>
    <dbReference type="NCBI Taxonomy" id="76123"/>
    <lineage>
        <taxon>Bacteria</taxon>
        <taxon>Pseudomonadati</taxon>
        <taxon>Bacteroidota</taxon>
        <taxon>Bacteroidia</taxon>
        <taxon>Bacteroidales</taxon>
        <taxon>Prevotellaceae</taxon>
        <taxon>Hoylesella</taxon>
    </lineage>
</organism>
<dbReference type="PANTHER" id="PTHR34986">
    <property type="entry name" value="EVOLVED BETA-GALACTOSIDASE SUBUNIT BETA"/>
    <property type="match status" value="1"/>
</dbReference>
<protein>
    <submittedName>
        <fullName evidence="1">YhcH/YjgK/YiaL family protein</fullName>
    </submittedName>
</protein>
<name>A0A0S2KK59_9BACT</name>
<dbReference type="PANTHER" id="PTHR34986:SF1">
    <property type="entry name" value="PROTEIN YIAL"/>
    <property type="match status" value="1"/>
</dbReference>
<dbReference type="Pfam" id="PF04074">
    <property type="entry name" value="DUF386"/>
    <property type="match status" value="1"/>
</dbReference>
<dbReference type="InterPro" id="IPR037012">
    <property type="entry name" value="NanQ/TabA/YiaL_sf"/>
</dbReference>
<dbReference type="RefSeq" id="WP_025065629.1">
    <property type="nucleotide sequence ID" value="NZ_CP013195.1"/>
</dbReference>
<dbReference type="OrthoDB" id="9792756at2"/>
<dbReference type="AlphaFoldDB" id="A0A0S2KK59"/>
<evidence type="ECO:0000313" key="1">
    <source>
        <dbReference type="EMBL" id="ALO48672.1"/>
    </source>
</evidence>
<proteinExistence type="predicted"/>
<dbReference type="Proteomes" id="UP000056252">
    <property type="component" value="Chromosome"/>
</dbReference>
<keyword evidence="2" id="KW-1185">Reference proteome</keyword>
<dbReference type="InterPro" id="IPR004375">
    <property type="entry name" value="NanQ/TabA/YiaL"/>
</dbReference>
<evidence type="ECO:0000313" key="2">
    <source>
        <dbReference type="Proteomes" id="UP000056252"/>
    </source>
</evidence>
<dbReference type="Gene3D" id="2.60.120.370">
    <property type="entry name" value="YhcH/YjgK/YiaL"/>
    <property type="match status" value="1"/>
</dbReference>
<dbReference type="NCBIfam" id="TIGR00022">
    <property type="entry name" value="YhcH/YjgK/YiaL family protein"/>
    <property type="match status" value="1"/>
</dbReference>
<dbReference type="EMBL" id="CP013195">
    <property type="protein sequence ID" value="ALO48672.1"/>
    <property type="molecule type" value="Genomic_DNA"/>
</dbReference>
<accession>A0A0S2KK59</accession>
<sequence length="148" mass="16775">MIIDTLDHLEKYFSLNPLFRDVIDFIHSNDVERMPLGKHLIKGDDLFVNIAKFKGKAKAEAVLESHRRMIDIAICFNADETFGYTPAIALPEAEYHSEDDFSIYPGIPAQTYLSARPGMFTIFFPNEGHAPCISQESDLHKAIFKIKA</sequence>
<dbReference type="GO" id="GO:0005829">
    <property type="term" value="C:cytosol"/>
    <property type="evidence" value="ECO:0007669"/>
    <property type="project" value="TreeGrafter"/>
</dbReference>
<dbReference type="SUPFAM" id="SSF51197">
    <property type="entry name" value="Clavaminate synthase-like"/>
    <property type="match status" value="1"/>
</dbReference>
<dbReference type="eggNOG" id="COG2731">
    <property type="taxonomic scope" value="Bacteria"/>
</dbReference>
<dbReference type="STRING" id="76123.AS203_05935"/>
<dbReference type="KEGG" id="peo:AS203_05935"/>
<reference evidence="2" key="1">
    <citation type="submission" date="2015-11" db="EMBL/GenBank/DDBJ databases">
        <authorList>
            <person name="Holder M.E."/>
            <person name="Ajami N.J."/>
            <person name="Petrosino J.F."/>
        </authorList>
    </citation>
    <scope>NUCLEOTIDE SEQUENCE [LARGE SCALE GENOMIC DNA]</scope>
    <source>
        <strain evidence="2">F0113</strain>
    </source>
</reference>